<name>A0ABW6S144_9NOCA</name>
<dbReference type="EMBL" id="JBIAQY010000006">
    <property type="protein sequence ID" value="MFF3569977.1"/>
    <property type="molecule type" value="Genomic_DNA"/>
</dbReference>
<protein>
    <submittedName>
        <fullName evidence="1">Uncharacterized protein</fullName>
    </submittedName>
</protein>
<evidence type="ECO:0000313" key="2">
    <source>
        <dbReference type="Proteomes" id="UP001601992"/>
    </source>
</evidence>
<comment type="caution">
    <text evidence="1">The sequence shown here is derived from an EMBL/GenBank/DDBJ whole genome shotgun (WGS) entry which is preliminary data.</text>
</comment>
<reference evidence="1 2" key="1">
    <citation type="submission" date="2024-10" db="EMBL/GenBank/DDBJ databases">
        <title>The Natural Products Discovery Center: Release of the First 8490 Sequenced Strains for Exploring Actinobacteria Biosynthetic Diversity.</title>
        <authorList>
            <person name="Kalkreuter E."/>
            <person name="Kautsar S.A."/>
            <person name="Yang D."/>
            <person name="Bader C.D."/>
            <person name="Teijaro C.N."/>
            <person name="Fluegel L."/>
            <person name="Davis C.M."/>
            <person name="Simpson J.R."/>
            <person name="Lauterbach L."/>
            <person name="Steele A.D."/>
            <person name="Gui C."/>
            <person name="Meng S."/>
            <person name="Li G."/>
            <person name="Viehrig K."/>
            <person name="Ye F."/>
            <person name="Su P."/>
            <person name="Kiefer A.F."/>
            <person name="Nichols A."/>
            <person name="Cepeda A.J."/>
            <person name="Yan W."/>
            <person name="Fan B."/>
            <person name="Jiang Y."/>
            <person name="Adhikari A."/>
            <person name="Zheng C.-J."/>
            <person name="Schuster L."/>
            <person name="Cowan T.M."/>
            <person name="Smanski M.J."/>
            <person name="Chevrette M.G."/>
            <person name="De Carvalho L.P.S."/>
            <person name="Shen B."/>
        </authorList>
    </citation>
    <scope>NUCLEOTIDE SEQUENCE [LARGE SCALE GENOMIC DNA]</scope>
    <source>
        <strain evidence="1 2">NPDC002593</strain>
    </source>
</reference>
<proteinExistence type="predicted"/>
<sequence length="47" mass="4572">MAAAAAQLGGVGAIGRSGRPVDAGHLRFADNVLAKAAPAQIESGATR</sequence>
<gene>
    <name evidence="1" type="ORF">ACFYXQ_19560</name>
</gene>
<dbReference type="Proteomes" id="UP001601992">
    <property type="component" value="Unassembled WGS sequence"/>
</dbReference>
<dbReference type="RefSeq" id="WP_387404502.1">
    <property type="nucleotide sequence ID" value="NZ_JBIAQY010000006.1"/>
</dbReference>
<evidence type="ECO:0000313" key="1">
    <source>
        <dbReference type="EMBL" id="MFF3569977.1"/>
    </source>
</evidence>
<accession>A0ABW6S144</accession>
<organism evidence="1 2">
    <name type="scientific">Nocardia jiangxiensis</name>
    <dbReference type="NCBI Taxonomy" id="282685"/>
    <lineage>
        <taxon>Bacteria</taxon>
        <taxon>Bacillati</taxon>
        <taxon>Actinomycetota</taxon>
        <taxon>Actinomycetes</taxon>
        <taxon>Mycobacteriales</taxon>
        <taxon>Nocardiaceae</taxon>
        <taxon>Nocardia</taxon>
    </lineage>
</organism>
<keyword evidence="2" id="KW-1185">Reference proteome</keyword>